<dbReference type="SMART" id="SM00408">
    <property type="entry name" value="IGc2"/>
    <property type="match status" value="2"/>
</dbReference>
<feature type="domain" description="Ig-like" evidence="1">
    <location>
        <begin position="16"/>
        <end position="79"/>
    </location>
</feature>
<reference evidence="2 3" key="1">
    <citation type="submission" date="2020-10" db="EMBL/GenBank/DDBJ databases">
        <title>Pygocentrus nattereri (red-bellied piranha) genome, fPygNat1, primary haplotype.</title>
        <authorList>
            <person name="Myers G."/>
            <person name="Meyer A."/>
            <person name="Karagic N."/>
            <person name="Pippel M."/>
            <person name="Winkler S."/>
            <person name="Tracey A."/>
            <person name="Wood J."/>
            <person name="Formenti G."/>
            <person name="Howe K."/>
            <person name="Fedrigo O."/>
            <person name="Jarvis E.D."/>
        </authorList>
    </citation>
    <scope>NUCLEOTIDE SEQUENCE [LARGE SCALE GENOMIC DNA]</scope>
</reference>
<evidence type="ECO:0000313" key="3">
    <source>
        <dbReference type="Proteomes" id="UP001501920"/>
    </source>
</evidence>
<dbReference type="SMART" id="SM00409">
    <property type="entry name" value="IG"/>
    <property type="match status" value="2"/>
</dbReference>
<organism evidence="2 3">
    <name type="scientific">Pygocentrus nattereri</name>
    <name type="common">Red-bellied piranha</name>
    <dbReference type="NCBI Taxonomy" id="42514"/>
    <lineage>
        <taxon>Eukaryota</taxon>
        <taxon>Metazoa</taxon>
        <taxon>Chordata</taxon>
        <taxon>Craniata</taxon>
        <taxon>Vertebrata</taxon>
        <taxon>Euteleostomi</taxon>
        <taxon>Actinopterygii</taxon>
        <taxon>Neopterygii</taxon>
        <taxon>Teleostei</taxon>
        <taxon>Ostariophysi</taxon>
        <taxon>Characiformes</taxon>
        <taxon>Characoidei</taxon>
        <taxon>Pygocentrus</taxon>
    </lineage>
</organism>
<dbReference type="InterPro" id="IPR013783">
    <property type="entry name" value="Ig-like_fold"/>
</dbReference>
<dbReference type="Gene3D" id="2.60.40.10">
    <property type="entry name" value="Immunoglobulins"/>
    <property type="match status" value="2"/>
</dbReference>
<sequence length="218" mass="24611">KHFIHCVTRLLNRELEQLNSVSVSPPGEIVEGSSVTLTCYSLINSTVNYTWFRGTTFLGTTRSYRIYSIRAEDSGEYMCKHGSAFSEYTPLDILCKYVFKMSVTLTCKAHTNPPVMDYIWYKEGESEPVAYGQTYSITSITKEDIAPFYCKAGNRIGHDYARPVPVTCIGEQRYHPNLFHKYIPKASLNLLLHPHPIFIKVAQTGQCGLEGSTTCCEP</sequence>
<protein>
    <recommendedName>
        <fullName evidence="1">Ig-like domain-containing protein</fullName>
    </recommendedName>
</protein>
<proteinExistence type="predicted"/>
<dbReference type="PROSITE" id="PS50835">
    <property type="entry name" value="IG_LIKE"/>
    <property type="match status" value="2"/>
</dbReference>
<dbReference type="GeneTree" id="ENSGT00940000174784"/>
<dbReference type="Pfam" id="PF13895">
    <property type="entry name" value="Ig_2"/>
    <property type="match status" value="2"/>
</dbReference>
<feature type="domain" description="Ig-like" evidence="1">
    <location>
        <begin position="102"/>
        <end position="167"/>
    </location>
</feature>
<dbReference type="InterPro" id="IPR007110">
    <property type="entry name" value="Ig-like_dom"/>
</dbReference>
<dbReference type="PANTHER" id="PTHR46013:SF4">
    <property type="entry name" value="B-CELL RECEPTOR CD22-RELATED"/>
    <property type="match status" value="1"/>
</dbReference>
<dbReference type="PANTHER" id="PTHR46013">
    <property type="entry name" value="VASCULAR CELL ADHESION MOLECULE 1"/>
    <property type="match status" value="1"/>
</dbReference>
<dbReference type="SUPFAM" id="SSF48726">
    <property type="entry name" value="Immunoglobulin"/>
    <property type="match status" value="1"/>
</dbReference>
<reference evidence="2" key="3">
    <citation type="submission" date="2025-09" db="UniProtKB">
        <authorList>
            <consortium name="Ensembl"/>
        </authorList>
    </citation>
    <scope>IDENTIFICATION</scope>
</reference>
<keyword evidence="3" id="KW-1185">Reference proteome</keyword>
<evidence type="ECO:0000313" key="2">
    <source>
        <dbReference type="Ensembl" id="ENSPNAP00000048072.1"/>
    </source>
</evidence>
<dbReference type="Proteomes" id="UP001501920">
    <property type="component" value="Chromosome 1"/>
</dbReference>
<accession>A0AAR2JCL5</accession>
<dbReference type="InterPro" id="IPR036179">
    <property type="entry name" value="Ig-like_dom_sf"/>
</dbReference>
<dbReference type="Ensembl" id="ENSPNAT00000087379.1">
    <property type="protein sequence ID" value="ENSPNAP00000048072.1"/>
    <property type="gene ID" value="ENSPNAG00000032645.1"/>
</dbReference>
<reference evidence="2" key="2">
    <citation type="submission" date="2025-08" db="UniProtKB">
        <authorList>
            <consortium name="Ensembl"/>
        </authorList>
    </citation>
    <scope>IDENTIFICATION</scope>
</reference>
<name>A0AAR2JCL5_PYGNA</name>
<dbReference type="InterPro" id="IPR003599">
    <property type="entry name" value="Ig_sub"/>
</dbReference>
<dbReference type="InterPro" id="IPR003598">
    <property type="entry name" value="Ig_sub2"/>
</dbReference>
<dbReference type="AlphaFoldDB" id="A0AAR2JCL5"/>
<evidence type="ECO:0000259" key="1">
    <source>
        <dbReference type="PROSITE" id="PS50835"/>
    </source>
</evidence>